<dbReference type="OrthoDB" id="3251205at2759"/>
<dbReference type="EMBL" id="NHYD01001684">
    <property type="protein sequence ID" value="PPQ90198.1"/>
    <property type="molecule type" value="Genomic_DNA"/>
</dbReference>
<keyword evidence="1" id="KW-1133">Transmembrane helix</keyword>
<organism evidence="2 3">
    <name type="scientific">Psilocybe cyanescens</name>
    <dbReference type="NCBI Taxonomy" id="93625"/>
    <lineage>
        <taxon>Eukaryota</taxon>
        <taxon>Fungi</taxon>
        <taxon>Dikarya</taxon>
        <taxon>Basidiomycota</taxon>
        <taxon>Agaricomycotina</taxon>
        <taxon>Agaricomycetes</taxon>
        <taxon>Agaricomycetidae</taxon>
        <taxon>Agaricales</taxon>
        <taxon>Agaricineae</taxon>
        <taxon>Strophariaceae</taxon>
        <taxon>Psilocybe</taxon>
    </lineage>
</organism>
<reference evidence="2 3" key="1">
    <citation type="journal article" date="2018" name="Evol. Lett.">
        <title>Horizontal gene cluster transfer increased hallucinogenic mushroom diversity.</title>
        <authorList>
            <person name="Reynolds H.T."/>
            <person name="Vijayakumar V."/>
            <person name="Gluck-Thaler E."/>
            <person name="Korotkin H.B."/>
            <person name="Matheny P.B."/>
            <person name="Slot J.C."/>
        </authorList>
    </citation>
    <scope>NUCLEOTIDE SEQUENCE [LARGE SCALE GENOMIC DNA]</scope>
    <source>
        <strain evidence="2 3">2631</strain>
    </source>
</reference>
<keyword evidence="1" id="KW-0472">Membrane</keyword>
<feature type="transmembrane region" description="Helical" evidence="1">
    <location>
        <begin position="57"/>
        <end position="79"/>
    </location>
</feature>
<keyword evidence="3" id="KW-1185">Reference proteome</keyword>
<evidence type="ECO:0000313" key="3">
    <source>
        <dbReference type="Proteomes" id="UP000283269"/>
    </source>
</evidence>
<feature type="non-terminal residue" evidence="2">
    <location>
        <position position="1"/>
    </location>
</feature>
<protein>
    <submittedName>
        <fullName evidence="2">Uncharacterized protein</fullName>
    </submittedName>
</protein>
<comment type="caution">
    <text evidence="2">The sequence shown here is derived from an EMBL/GenBank/DDBJ whole genome shotgun (WGS) entry which is preliminary data.</text>
</comment>
<proteinExistence type="predicted"/>
<dbReference type="PANTHER" id="PTHR33096:SF1">
    <property type="entry name" value="CXC1-LIKE CYSTEINE CLUSTER ASSOCIATED WITH KDZ TRANSPOSASES DOMAIN-CONTAINING PROTEIN"/>
    <property type="match status" value="1"/>
</dbReference>
<evidence type="ECO:0000313" key="2">
    <source>
        <dbReference type="EMBL" id="PPQ90198.1"/>
    </source>
</evidence>
<accession>A0A409XHH2</accession>
<dbReference type="InterPro" id="IPR040521">
    <property type="entry name" value="KDZ"/>
</dbReference>
<dbReference type="Proteomes" id="UP000283269">
    <property type="component" value="Unassembled WGS sequence"/>
</dbReference>
<keyword evidence="1" id="KW-0812">Transmembrane</keyword>
<sequence length="273" mass="30891">PQPASDPSESPIGDSNVVDDDADIAWLNTAENGEVVEALDVCVERWKSAGPEARKKMFALFAIAGVFLSVCCHGHVLVICDMICSGELMKYLMAVINRLFDSYRGDIALGYDIMCAFVKTLANSSLKQRVIGMRLQGVVPAFHGHAHNRTCQCHWHPMYMDGVGLEDFEECERTFAKSNELAAVTRLATPYHRHQQIDEHFRFHDDDKYACTTGHVNAIGTQWLEYFEECERTFAKSNELAAVTRLATPYHRHQQIDEHFRFHDDDKYASSGE</sequence>
<dbReference type="Pfam" id="PF18758">
    <property type="entry name" value="KDZ"/>
    <property type="match status" value="2"/>
</dbReference>
<dbReference type="InParanoid" id="A0A409XHH2"/>
<dbReference type="PANTHER" id="PTHR33096">
    <property type="entry name" value="CXC2 DOMAIN-CONTAINING PROTEIN"/>
    <property type="match status" value="1"/>
</dbReference>
<dbReference type="AlphaFoldDB" id="A0A409XHH2"/>
<gene>
    <name evidence="2" type="ORF">CVT25_001370</name>
</gene>
<name>A0A409XHH2_PSICY</name>
<dbReference type="STRING" id="93625.A0A409XHH2"/>
<evidence type="ECO:0000256" key="1">
    <source>
        <dbReference type="SAM" id="Phobius"/>
    </source>
</evidence>